<dbReference type="RefSeq" id="WP_009148027.1">
    <property type="nucleotide sequence ID" value="NZ_CP121471.1"/>
</dbReference>
<sequence length="77" mass="9014">MSPDEPKLHLIKNERYLEGQVKDIKAQLEQQKVINADYAYRIDLLESYLQVLVERMPGLTQAERDFGPEFGPRVIRL</sequence>
<accession>H8Z1J7</accession>
<dbReference type="EMBL" id="JH603169">
    <property type="protein sequence ID" value="EIC21442.1"/>
    <property type="molecule type" value="Genomic_DNA"/>
</dbReference>
<dbReference type="HOGENOM" id="CLU_2636942_0_0_6"/>
<dbReference type="AlphaFoldDB" id="H8Z1J7"/>
<proteinExistence type="predicted"/>
<gene>
    <name evidence="1" type="ORF">Thi970DRAFT_01650</name>
</gene>
<keyword evidence="2" id="KW-1185">Reference proteome</keyword>
<evidence type="ECO:0000313" key="2">
    <source>
        <dbReference type="Proteomes" id="UP000002964"/>
    </source>
</evidence>
<name>H8Z1J7_9GAMM</name>
<reference evidence="2" key="1">
    <citation type="submission" date="2011-06" db="EMBL/GenBank/DDBJ databases">
        <authorList>
            <consortium name="US DOE Joint Genome Institute (JGI-PGF)"/>
            <person name="Lucas S."/>
            <person name="Han J."/>
            <person name="Lapidus A."/>
            <person name="Cheng J.-F."/>
            <person name="Goodwin L."/>
            <person name="Pitluck S."/>
            <person name="Peters L."/>
            <person name="Land M.L."/>
            <person name="Hauser L."/>
            <person name="Vogl K."/>
            <person name="Liu Z."/>
            <person name="Overmann J."/>
            <person name="Frigaard N.-U."/>
            <person name="Bryant D.A."/>
            <person name="Woyke T.J."/>
        </authorList>
    </citation>
    <scope>NUCLEOTIDE SEQUENCE [LARGE SCALE GENOMIC DNA]</scope>
    <source>
        <strain evidence="2">970</strain>
    </source>
</reference>
<evidence type="ECO:0000313" key="1">
    <source>
        <dbReference type="EMBL" id="EIC21442.1"/>
    </source>
</evidence>
<dbReference type="Proteomes" id="UP000002964">
    <property type="component" value="Unassembled WGS sequence"/>
</dbReference>
<protein>
    <submittedName>
        <fullName evidence="1">Uncharacterized protein</fullName>
    </submittedName>
</protein>
<reference evidence="1 2" key="2">
    <citation type="submission" date="2011-11" db="EMBL/GenBank/DDBJ databases">
        <authorList>
            <consortium name="US DOE Joint Genome Institute"/>
            <person name="Lucas S."/>
            <person name="Han J."/>
            <person name="Lapidus A."/>
            <person name="Cheng J.-F."/>
            <person name="Goodwin L."/>
            <person name="Pitluck S."/>
            <person name="Peters L."/>
            <person name="Ovchinnikova G."/>
            <person name="Zhang X."/>
            <person name="Detter J.C."/>
            <person name="Han C."/>
            <person name="Tapia R."/>
            <person name="Land M."/>
            <person name="Hauser L."/>
            <person name="Kyrpides N."/>
            <person name="Ivanova N."/>
            <person name="Pagani I."/>
            <person name="Vogl K."/>
            <person name="Liu Z."/>
            <person name="Overmann J."/>
            <person name="Frigaard N.-U."/>
            <person name="Bryant D."/>
            <person name="Woyke T."/>
        </authorList>
    </citation>
    <scope>NUCLEOTIDE SEQUENCE [LARGE SCALE GENOMIC DNA]</scope>
    <source>
        <strain evidence="1 2">970</strain>
    </source>
</reference>
<organism evidence="1 2">
    <name type="scientific">Thiorhodovibrio frisius</name>
    <dbReference type="NCBI Taxonomy" id="631362"/>
    <lineage>
        <taxon>Bacteria</taxon>
        <taxon>Pseudomonadati</taxon>
        <taxon>Pseudomonadota</taxon>
        <taxon>Gammaproteobacteria</taxon>
        <taxon>Chromatiales</taxon>
        <taxon>Chromatiaceae</taxon>
        <taxon>Thiorhodovibrio</taxon>
    </lineage>
</organism>